<dbReference type="SUPFAM" id="SSF117892">
    <property type="entry name" value="Band 7/SPFH domain"/>
    <property type="match status" value="1"/>
</dbReference>
<evidence type="ECO:0000256" key="3">
    <source>
        <dbReference type="ARBA" id="ARBA00023136"/>
    </source>
</evidence>
<evidence type="ECO:0000256" key="1">
    <source>
        <dbReference type="ARBA" id="ARBA00004370"/>
    </source>
</evidence>
<keyword evidence="5" id="KW-1133">Transmembrane helix</keyword>
<keyword evidence="4" id="KW-0175">Coiled coil</keyword>
<dbReference type="Pfam" id="PF01145">
    <property type="entry name" value="Band_7"/>
    <property type="match status" value="1"/>
</dbReference>
<feature type="transmembrane region" description="Helical" evidence="5">
    <location>
        <begin position="6"/>
        <end position="27"/>
    </location>
</feature>
<evidence type="ECO:0000256" key="4">
    <source>
        <dbReference type="SAM" id="Coils"/>
    </source>
</evidence>
<comment type="subcellular location">
    <subcellularLocation>
        <location evidence="1">Membrane</location>
    </subcellularLocation>
</comment>
<dbReference type="InterPro" id="IPR027705">
    <property type="entry name" value="Flotillin_fam"/>
</dbReference>
<dbReference type="GeneID" id="92945468"/>
<evidence type="ECO:0000256" key="5">
    <source>
        <dbReference type="SAM" id="Phobius"/>
    </source>
</evidence>
<dbReference type="GO" id="GO:0005886">
    <property type="term" value="C:plasma membrane"/>
    <property type="evidence" value="ECO:0007669"/>
    <property type="project" value="TreeGrafter"/>
</dbReference>
<dbReference type="SMART" id="SM00244">
    <property type="entry name" value="PHB"/>
    <property type="match status" value="1"/>
</dbReference>
<dbReference type="Pfam" id="PF15975">
    <property type="entry name" value="Flot"/>
    <property type="match status" value="1"/>
</dbReference>
<dbReference type="PANTHER" id="PTHR13806:SF46">
    <property type="entry name" value="FLOTILLIN-1-RELATED"/>
    <property type="match status" value="1"/>
</dbReference>
<protein>
    <submittedName>
        <fullName evidence="7">Flotillin</fullName>
    </submittedName>
</protein>
<dbReference type="Gene3D" id="3.30.479.30">
    <property type="entry name" value="Band 7 domain"/>
    <property type="match status" value="1"/>
</dbReference>
<dbReference type="Proteomes" id="UP000515243">
    <property type="component" value="Chromosome 1"/>
</dbReference>
<organism evidence="7 8">
    <name type="scientific">Clostridium butyricum</name>
    <dbReference type="NCBI Taxonomy" id="1492"/>
    <lineage>
        <taxon>Bacteria</taxon>
        <taxon>Bacillati</taxon>
        <taxon>Bacillota</taxon>
        <taxon>Clostridia</taxon>
        <taxon>Eubacteriales</taxon>
        <taxon>Clostridiaceae</taxon>
        <taxon>Clostridium</taxon>
    </lineage>
</organism>
<proteinExistence type="inferred from homology"/>
<dbReference type="InterPro" id="IPR031905">
    <property type="entry name" value="Flotillin_C"/>
</dbReference>
<dbReference type="GO" id="GO:0072659">
    <property type="term" value="P:protein localization to plasma membrane"/>
    <property type="evidence" value="ECO:0007669"/>
    <property type="project" value="TreeGrafter"/>
</dbReference>
<name>A0AAP9UFE3_CLOBU</name>
<dbReference type="RefSeq" id="WP_035761812.1">
    <property type="nucleotide sequence ID" value="NZ_AP019716.1"/>
</dbReference>
<dbReference type="InterPro" id="IPR001107">
    <property type="entry name" value="Band_7"/>
</dbReference>
<comment type="similarity">
    <text evidence="2">Belongs to the band 7/mec-2 family. Flotillin subfamily.</text>
</comment>
<dbReference type="AlphaFoldDB" id="A0AAP9UFE3"/>
<accession>A0AAP9UFE3</accession>
<dbReference type="CDD" id="cd03399">
    <property type="entry name" value="SPFH_flotillin"/>
    <property type="match status" value="1"/>
</dbReference>
<feature type="coiled-coil region" evidence="4">
    <location>
        <begin position="243"/>
        <end position="290"/>
    </location>
</feature>
<keyword evidence="3 5" id="KW-0472">Membrane</keyword>
<evidence type="ECO:0000313" key="7">
    <source>
        <dbReference type="EMBL" id="QMW92203.1"/>
    </source>
</evidence>
<gene>
    <name evidence="7" type="ORF">FF104_14805</name>
</gene>
<dbReference type="InterPro" id="IPR036013">
    <property type="entry name" value="Band_7/SPFH_dom_sf"/>
</dbReference>
<reference evidence="7 8" key="1">
    <citation type="submission" date="2019-05" db="EMBL/GenBank/DDBJ databases">
        <authorList>
            <person name="Schori C."/>
            <person name="Ahrens C."/>
        </authorList>
    </citation>
    <scope>NUCLEOTIDE SEQUENCE [LARGE SCALE GENOMIC DNA]</scope>
    <source>
        <strain evidence="7 8">DSM 10702</strain>
    </source>
</reference>
<dbReference type="GO" id="GO:0002020">
    <property type="term" value="F:protease binding"/>
    <property type="evidence" value="ECO:0007669"/>
    <property type="project" value="TreeGrafter"/>
</dbReference>
<evidence type="ECO:0000259" key="6">
    <source>
        <dbReference type="SMART" id="SM00244"/>
    </source>
</evidence>
<evidence type="ECO:0000256" key="2">
    <source>
        <dbReference type="ARBA" id="ARBA00007161"/>
    </source>
</evidence>
<sequence length="508" mass="56129">MFLVDILLQNLILVFILILIIAVILFWRKVPADKAMVITGLKKRVLTGKGGFIIPFFETSCIVSLENISMTTDVKEAPSQQGIFVDVTGTAVVKVENKIDSIYKAVEQFCNGNAKNTTDVIRAMVEPVLEGRLRGIVSTMTVEQINNDRYAFEKKVEEDIKRELSEMGLQLISYSILQISTQGGYLENRARPQVAQSKADAEVAEAERKRDTDIKTAEAVREGQKVKLAADAEVASAERDKRIKVEQYRVEQYRAEQDKAKAEADIAYSLKEIEKQSEVEKQKAILAEQEAIRVEKELVAKVEKPANAEKRKIEIYAEAQKVQSIKEAEAEAEKIRIEAFAKAEAKKIEALADAEAIKARGEAEALSIKAKGIAEAEAKDRLADAMAKYGEAAIVEMLISKLPEIMSEISKPMSNIDKITVIDTGSNGNSTSKISKTVTDVAGSGFEVINDLTGIDISEVIKSFIKKNSTTPNDTTNNDKKVDVKDFIDIFKTVVSSKNTTDTSNHDK</sequence>
<keyword evidence="5" id="KW-0812">Transmembrane</keyword>
<dbReference type="EMBL" id="CP040626">
    <property type="protein sequence ID" value="QMW92203.1"/>
    <property type="molecule type" value="Genomic_DNA"/>
</dbReference>
<dbReference type="PANTHER" id="PTHR13806">
    <property type="entry name" value="FLOTILLIN-RELATED"/>
    <property type="match status" value="1"/>
</dbReference>
<evidence type="ECO:0000313" key="8">
    <source>
        <dbReference type="Proteomes" id="UP000515243"/>
    </source>
</evidence>
<feature type="domain" description="Band 7" evidence="6">
    <location>
        <begin position="25"/>
        <end position="193"/>
    </location>
</feature>